<dbReference type="EMBL" id="JARFPL010000022">
    <property type="protein sequence ID" value="MDF0593519.1"/>
    <property type="molecule type" value="Genomic_DNA"/>
</dbReference>
<dbReference type="Pfam" id="PF19872">
    <property type="entry name" value="DUF6345"/>
    <property type="match status" value="1"/>
</dbReference>
<comment type="caution">
    <text evidence="1">The sequence shown here is derived from an EMBL/GenBank/DDBJ whole genome shotgun (WGS) entry which is preliminary data.</text>
</comment>
<proteinExistence type="predicted"/>
<sequence>MINYKKRCGICMIGLKPYMIGCTLILCLMWTGEAAEYGVSYDSTGGLGVNYDSATNFASRMDAAGWHRQFLWGNNAAFEKDWKDVTKGGWDDRYADAADLAFFEGHGSPSGIYFPNDCCDDNKCSIDDARWGDLDLEWIGAHSCSVLADSNLATWAYTVLGANGAHMMCSHKNTVYARNAGDRWAQLMLSGWTVKGAWFQQHIEKQPSGVTARVIATQATANDHIWGKGSVASDPSPGQTWWVWTLTK</sequence>
<organism evidence="1 2">
    <name type="scientific">Candidatus Methanocrinis alkalitolerans</name>
    <dbReference type="NCBI Taxonomy" id="3033395"/>
    <lineage>
        <taxon>Archaea</taxon>
        <taxon>Methanobacteriati</taxon>
        <taxon>Methanobacteriota</taxon>
        <taxon>Stenosarchaea group</taxon>
        <taxon>Methanomicrobia</taxon>
        <taxon>Methanotrichales</taxon>
        <taxon>Methanotrichaceae</taxon>
        <taxon>Methanocrinis</taxon>
    </lineage>
</organism>
<reference evidence="1 2" key="1">
    <citation type="submission" date="2023-03" db="EMBL/GenBank/DDBJ databases">
        <title>Whole genome sequencing of Methanotrichaceae archaeon M04Ac.</title>
        <authorList>
            <person name="Khomyakova M.A."/>
            <person name="Merkel A.Y."/>
            <person name="Slobodkin A.I."/>
        </authorList>
    </citation>
    <scope>NUCLEOTIDE SEQUENCE [LARGE SCALE GENOMIC DNA]</scope>
    <source>
        <strain evidence="1 2">M04Ac</strain>
    </source>
</reference>
<dbReference type="InterPro" id="IPR045926">
    <property type="entry name" value="DUF6345"/>
</dbReference>
<evidence type="ECO:0000313" key="1">
    <source>
        <dbReference type="EMBL" id="MDF0593519.1"/>
    </source>
</evidence>
<keyword evidence="2" id="KW-1185">Reference proteome</keyword>
<dbReference type="Proteomes" id="UP001215956">
    <property type="component" value="Unassembled WGS sequence"/>
</dbReference>
<dbReference type="RefSeq" id="WP_316969224.1">
    <property type="nucleotide sequence ID" value="NZ_JARFPL010000022.1"/>
</dbReference>
<accession>A0ABT5XFN7</accession>
<gene>
    <name evidence="1" type="ORF">P0O24_07975</name>
</gene>
<protein>
    <submittedName>
        <fullName evidence="1">DUF6345 domain-containing protein</fullName>
    </submittedName>
</protein>
<evidence type="ECO:0000313" key="2">
    <source>
        <dbReference type="Proteomes" id="UP001215956"/>
    </source>
</evidence>
<name>A0ABT5XFN7_9EURY</name>